<accession>B7LUV3</accession>
<dbReference type="Proteomes" id="UP000000745">
    <property type="component" value="Chromosome"/>
</dbReference>
<reference evidence="2" key="1">
    <citation type="journal article" date="2009" name="PLoS Genet.">
        <title>Organised genome dynamics in the Escherichia coli species results in highly diverse adaptive paths.</title>
        <authorList>
            <person name="Touchon M."/>
            <person name="Hoede C."/>
            <person name="Tenaillon O."/>
            <person name="Barbe V."/>
            <person name="Baeriswyl S."/>
            <person name="Bidet P."/>
            <person name="Bingen E."/>
            <person name="Bonacorsi S."/>
            <person name="Bouchier C."/>
            <person name="Bouvet O."/>
            <person name="Calteau A."/>
            <person name="Chiapello H."/>
            <person name="Clermont O."/>
            <person name="Cruveiller S."/>
            <person name="Danchin A."/>
            <person name="Diard M."/>
            <person name="Dossat C."/>
            <person name="Karoui M.E."/>
            <person name="Frapy E."/>
            <person name="Garry L."/>
            <person name="Ghigo J.M."/>
            <person name="Gilles A.M."/>
            <person name="Johnson J."/>
            <person name="Le Bouguenec C."/>
            <person name="Lescat M."/>
            <person name="Mangenot S."/>
            <person name="Martinez-Jehanne V."/>
            <person name="Matic I."/>
            <person name="Nassif X."/>
            <person name="Oztas S."/>
            <person name="Petit M.A."/>
            <person name="Pichon C."/>
            <person name="Rouy Z."/>
            <person name="Ruf C.S."/>
            <person name="Schneider D."/>
            <person name="Tourret J."/>
            <person name="Vacherie B."/>
            <person name="Vallenet D."/>
            <person name="Medigue C."/>
            <person name="Rocha E.P.C."/>
            <person name="Denamur E."/>
        </authorList>
    </citation>
    <scope>NUCLEOTIDE SEQUENCE [LARGE SCALE GENOMIC DNA]</scope>
    <source>
        <strain evidence="2">ATCC 35469 / DSM 13698 / BCRC 15582 / CCUG 18766 / IAM 14443 / JCM 21226 / LMG 7866 / NBRC 102419 / NCTC 12128 / CDC 0568-73</strain>
    </source>
</reference>
<proteinExistence type="predicted"/>
<dbReference type="EMBL" id="CU928158">
    <property type="protein sequence ID" value="CAQ88011.1"/>
    <property type="molecule type" value="Genomic_DNA"/>
</dbReference>
<sequence length="29" mass="2970">MEALPGVEALKLNQASLLVACPSAAGKRM</sequence>
<dbReference type="KEGG" id="efe:EFER_0452"/>
<protein>
    <submittedName>
        <fullName evidence="1">Uncharacterized protein</fullName>
    </submittedName>
</protein>
<organism evidence="1 2">
    <name type="scientific">Escherichia fergusonii (strain ATCC 35469 / DSM 13698 / CCUG 18766 / IAM 14443 / JCM 21226 / LMG 7866 / NBRC 102419 / NCTC 12128 / CDC 0568-73)</name>
    <dbReference type="NCBI Taxonomy" id="585054"/>
    <lineage>
        <taxon>Bacteria</taxon>
        <taxon>Pseudomonadati</taxon>
        <taxon>Pseudomonadota</taxon>
        <taxon>Gammaproteobacteria</taxon>
        <taxon>Enterobacterales</taxon>
        <taxon>Enterobacteriaceae</taxon>
        <taxon>Escherichia</taxon>
    </lineage>
</organism>
<dbReference type="AlphaFoldDB" id="B7LUV3"/>
<gene>
    <name evidence="1" type="ordered locus">EFER_0452</name>
</gene>
<keyword evidence="2" id="KW-1185">Reference proteome</keyword>
<evidence type="ECO:0000313" key="2">
    <source>
        <dbReference type="Proteomes" id="UP000000745"/>
    </source>
</evidence>
<dbReference type="HOGENOM" id="CLU_3409330_0_0_6"/>
<name>B7LUV3_ESCF3</name>
<evidence type="ECO:0000313" key="1">
    <source>
        <dbReference type="EMBL" id="CAQ88011.1"/>
    </source>
</evidence>